<dbReference type="Pfam" id="PF00932">
    <property type="entry name" value="LTD"/>
    <property type="match status" value="1"/>
</dbReference>
<evidence type="ECO:0000256" key="2">
    <source>
        <dbReference type="SAM" id="SignalP"/>
    </source>
</evidence>
<dbReference type="RefSeq" id="WP_179518071.1">
    <property type="nucleotide sequence ID" value="NZ_JACCAC010000001.1"/>
</dbReference>
<dbReference type="AlphaFoldDB" id="A0A7Y9RUP0"/>
<feature type="region of interest" description="Disordered" evidence="1">
    <location>
        <begin position="170"/>
        <end position="223"/>
    </location>
</feature>
<dbReference type="InterPro" id="IPR001322">
    <property type="entry name" value="Lamin_tail_dom"/>
</dbReference>
<dbReference type="SUPFAM" id="SSF56219">
    <property type="entry name" value="DNase I-like"/>
    <property type="match status" value="1"/>
</dbReference>
<evidence type="ECO:0000313" key="5">
    <source>
        <dbReference type="Proteomes" id="UP000544110"/>
    </source>
</evidence>
<feature type="chain" id="PRO_5030866812" evidence="2">
    <location>
        <begin position="35"/>
        <end position="838"/>
    </location>
</feature>
<feature type="domain" description="LTD" evidence="3">
    <location>
        <begin position="28"/>
        <end position="234"/>
    </location>
</feature>
<dbReference type="Proteomes" id="UP000544110">
    <property type="component" value="Unassembled WGS sequence"/>
</dbReference>
<gene>
    <name evidence="4" type="ORF">BJ989_001970</name>
</gene>
<dbReference type="EMBL" id="JACCAC010000001">
    <property type="protein sequence ID" value="NYG55666.1"/>
    <property type="molecule type" value="Genomic_DNA"/>
</dbReference>
<dbReference type="GO" id="GO:0003824">
    <property type="term" value="F:catalytic activity"/>
    <property type="evidence" value="ECO:0007669"/>
    <property type="project" value="InterPro"/>
</dbReference>
<proteinExistence type="predicted"/>
<dbReference type="InterPro" id="IPR047971">
    <property type="entry name" value="ExeM-like"/>
</dbReference>
<dbReference type="InterPro" id="IPR005135">
    <property type="entry name" value="Endo/exonuclease/phosphatase"/>
</dbReference>
<dbReference type="PROSITE" id="PS51318">
    <property type="entry name" value="TAT"/>
    <property type="match status" value="1"/>
</dbReference>
<name>A0A7Y9RUP0_9ACTN</name>
<organism evidence="4 5">
    <name type="scientific">Nocardioides perillae</name>
    <dbReference type="NCBI Taxonomy" id="1119534"/>
    <lineage>
        <taxon>Bacteria</taxon>
        <taxon>Bacillati</taxon>
        <taxon>Actinomycetota</taxon>
        <taxon>Actinomycetes</taxon>
        <taxon>Propionibacteriales</taxon>
        <taxon>Nocardioidaceae</taxon>
        <taxon>Nocardioides</taxon>
    </lineage>
</organism>
<dbReference type="Pfam" id="PF03372">
    <property type="entry name" value="Exo_endo_phos"/>
    <property type="match status" value="1"/>
</dbReference>
<keyword evidence="2" id="KW-0732">Signal</keyword>
<comment type="caution">
    <text evidence="4">The sequence shown here is derived from an EMBL/GenBank/DDBJ whole genome shotgun (WGS) entry which is preliminary data.</text>
</comment>
<evidence type="ECO:0000259" key="3">
    <source>
        <dbReference type="PROSITE" id="PS51841"/>
    </source>
</evidence>
<dbReference type="PANTHER" id="PTHR42834">
    <property type="entry name" value="ENDONUCLEASE/EXONUCLEASE/PHOSPHATASE FAMILY PROTEIN (AFU_ORTHOLOGUE AFUA_3G09210)"/>
    <property type="match status" value="1"/>
</dbReference>
<evidence type="ECO:0000313" key="4">
    <source>
        <dbReference type="EMBL" id="NYG55666.1"/>
    </source>
</evidence>
<dbReference type="CDD" id="cd10283">
    <property type="entry name" value="MnuA_DNase1-like"/>
    <property type="match status" value="1"/>
</dbReference>
<protein>
    <submittedName>
        <fullName evidence="4">Putative extracellular nuclease</fullName>
    </submittedName>
</protein>
<dbReference type="PANTHER" id="PTHR42834:SF1">
    <property type="entry name" value="ENDONUCLEASE_EXONUCLEASE_PHOSPHATASE FAMILY PROTEIN (AFU_ORTHOLOGUE AFUA_3G09210)"/>
    <property type="match status" value="1"/>
</dbReference>
<dbReference type="InterPro" id="IPR006311">
    <property type="entry name" value="TAT_signal"/>
</dbReference>
<sequence length="838" mass="86742">MPSSRPHRRALAALSGLGLAAAALAPLAAAPAAAAAPADHLVISEVYGGGGNSGATFTHDFVELFNPTDEAVDLSTWSVQYRSASGTSAQVTRLGGNVAPGETYLVQMARGAGGTTPLPEPDATGSTAMSGTAGQVILASSTAAQSPTSADPDAGAVVDFLGWGGAAVFEGSAPAPSTTNSTSVARTDSRVDTDDNRADFTTGAPTPGTPALPSGEPEPEPEPERVAIADVQGDGAASPLVGREVTTTGVVTALYATGGYDGFYLQTAGTGSGADATPGRSDAVFVYAPRLDLGALSVGQHLEVTGEVSEFFGLTELSPGAQDDLVALTTPASVTPLATTLPRTAAEREAHEGELVAPQGPFTVTNSFQTNRYAEVGLAAGTEPLVQPTDVVDAQDTAGVAAVEADNAARAVTLDDGASTDFQRTTDVPLPYLTAPDGAPRPVRVGAPVTFLEPVVLDFRNSTWKLQPTTPYTADERGPVAIADTREDAPEDVGGDLRLATFNVLNYFNTTGADFEAAGGTCTYYRDRAGDEVTNNRCEPNGPRGAAEADDLERQQAKIVAAINALDAGIVSLEEIENSVALGEADRDDALKALVRALNADAGAGTWDFVRSPDAADLPPVAEQDVIRTAFIYQPALVRPLGASQVLDDPAFDNAREPLAQLFRPVKARGKAKFAVVVNHFKSKGSGTDDGTGQGNANPDRIAQAEALAAFADRFADEKGTDRVFLVGDFNAYTQEDPMQVLYAAGYTNLESDFGDADGRPGEATYSFSGLSGSLDHVLASPGALEMVTGVDVWGINAGESLAFEYSRANYNVTQFYAPDPFRSSDHDPELVGLDTTR</sequence>
<keyword evidence="5" id="KW-1185">Reference proteome</keyword>
<dbReference type="PROSITE" id="PS51841">
    <property type="entry name" value="LTD"/>
    <property type="match status" value="1"/>
</dbReference>
<dbReference type="InterPro" id="IPR036415">
    <property type="entry name" value="Lamin_tail_dom_sf"/>
</dbReference>
<feature type="compositionally biased region" description="Low complexity" evidence="1">
    <location>
        <begin position="172"/>
        <end position="183"/>
    </location>
</feature>
<dbReference type="Gene3D" id="3.60.10.10">
    <property type="entry name" value="Endonuclease/exonuclease/phosphatase"/>
    <property type="match status" value="1"/>
</dbReference>
<dbReference type="SUPFAM" id="SSF74853">
    <property type="entry name" value="Lamin A/C globular tail domain"/>
    <property type="match status" value="1"/>
</dbReference>
<dbReference type="InterPro" id="IPR036691">
    <property type="entry name" value="Endo/exonu/phosph_ase_sf"/>
</dbReference>
<dbReference type="CDD" id="cd04486">
    <property type="entry name" value="YhcR_OBF_like"/>
    <property type="match status" value="1"/>
</dbReference>
<accession>A0A7Y9RUP0</accession>
<reference evidence="4 5" key="1">
    <citation type="submission" date="2020-07" db="EMBL/GenBank/DDBJ databases">
        <title>Sequencing the genomes of 1000 actinobacteria strains.</title>
        <authorList>
            <person name="Klenk H.-P."/>
        </authorList>
    </citation>
    <scope>NUCLEOTIDE SEQUENCE [LARGE SCALE GENOMIC DNA]</scope>
    <source>
        <strain evidence="4 5">DSM 24552</strain>
    </source>
</reference>
<evidence type="ECO:0000256" key="1">
    <source>
        <dbReference type="SAM" id="MobiDB-lite"/>
    </source>
</evidence>
<feature type="compositionally biased region" description="Basic and acidic residues" evidence="1">
    <location>
        <begin position="187"/>
        <end position="198"/>
    </location>
</feature>
<feature type="compositionally biased region" description="Low complexity" evidence="1">
    <location>
        <begin position="201"/>
        <end position="213"/>
    </location>
</feature>
<feature type="signal peptide" evidence="2">
    <location>
        <begin position="1"/>
        <end position="34"/>
    </location>
</feature>
<dbReference type="NCBIfam" id="NF033681">
    <property type="entry name" value="ExeM_NucH_DNase"/>
    <property type="match status" value="1"/>
</dbReference>